<dbReference type="RefSeq" id="WP_175474501.1">
    <property type="nucleotide sequence ID" value="NZ_FOGG01000007.1"/>
</dbReference>
<name>A0A1H9N5I8_9SPHI</name>
<gene>
    <name evidence="1" type="ORF">SAMN04488023_10754</name>
</gene>
<keyword evidence="2" id="KW-1185">Reference proteome</keyword>
<organism evidence="1 2">
    <name type="scientific">Pedobacter rhizosphaerae</name>
    <dbReference type="NCBI Taxonomy" id="390241"/>
    <lineage>
        <taxon>Bacteria</taxon>
        <taxon>Pseudomonadati</taxon>
        <taxon>Bacteroidota</taxon>
        <taxon>Sphingobacteriia</taxon>
        <taxon>Sphingobacteriales</taxon>
        <taxon>Sphingobacteriaceae</taxon>
        <taxon>Pedobacter</taxon>
    </lineage>
</organism>
<proteinExistence type="predicted"/>
<dbReference type="AlphaFoldDB" id="A0A1H9N5I8"/>
<evidence type="ECO:0000313" key="1">
    <source>
        <dbReference type="EMBL" id="SER31158.1"/>
    </source>
</evidence>
<accession>A0A1H9N5I8</accession>
<dbReference type="EMBL" id="FOGG01000007">
    <property type="protein sequence ID" value="SER31158.1"/>
    <property type="molecule type" value="Genomic_DNA"/>
</dbReference>
<dbReference type="Proteomes" id="UP000199572">
    <property type="component" value="Unassembled WGS sequence"/>
</dbReference>
<sequence>MISEKLENAEKSLGTLLMLMRIDEQISLNAEQAVAYGVEFADELPLSEEGDDDG</sequence>
<dbReference type="STRING" id="390241.SAMN04488023_10754"/>
<protein>
    <submittedName>
        <fullName evidence="1">Uncharacterized protein</fullName>
    </submittedName>
</protein>
<evidence type="ECO:0000313" key="2">
    <source>
        <dbReference type="Proteomes" id="UP000199572"/>
    </source>
</evidence>
<reference evidence="1 2" key="1">
    <citation type="submission" date="2016-10" db="EMBL/GenBank/DDBJ databases">
        <authorList>
            <person name="de Groot N.N."/>
        </authorList>
    </citation>
    <scope>NUCLEOTIDE SEQUENCE [LARGE SCALE GENOMIC DNA]</scope>
    <source>
        <strain evidence="1 2">DSM 18610</strain>
    </source>
</reference>